<evidence type="ECO:0000256" key="3">
    <source>
        <dbReference type="ARBA" id="ARBA00022737"/>
    </source>
</evidence>
<dbReference type="Pfam" id="PF00069">
    <property type="entry name" value="Pkinase"/>
    <property type="match status" value="1"/>
</dbReference>
<dbReference type="InterPro" id="IPR017441">
    <property type="entry name" value="Protein_kinase_ATP_BS"/>
</dbReference>
<dbReference type="InterPro" id="IPR008271">
    <property type="entry name" value="Ser/Thr_kinase_AS"/>
</dbReference>
<dbReference type="KEGG" id="apro:F751_1816"/>
<dbReference type="SMART" id="SM00054">
    <property type="entry name" value="EFh"/>
    <property type="match status" value="3"/>
</dbReference>
<feature type="binding site" evidence="8">
    <location>
        <position position="45"/>
    </location>
    <ligand>
        <name>ATP</name>
        <dbReference type="ChEBI" id="CHEBI:30616"/>
    </ligand>
</feature>
<dbReference type="Proteomes" id="UP000028924">
    <property type="component" value="Unassembled WGS sequence"/>
</dbReference>
<dbReference type="InterPro" id="IPR011009">
    <property type="entry name" value="Kinase-like_dom_sf"/>
</dbReference>
<feature type="domain" description="EF-hand" evidence="11">
    <location>
        <begin position="317"/>
        <end position="352"/>
    </location>
</feature>
<dbReference type="InterPro" id="IPR050205">
    <property type="entry name" value="CDPK_Ser/Thr_kinases"/>
</dbReference>
<sequence length="487" mass="54205">MSMWKDIVRPALEDDYEVGHVLGKGTYGTVRLVRKRGSGEPWACKTISKNQLVTRHDIEDVRREVELLNLLTPHDNIAGVDRVYEDSNSVHIIIDYCEGGELFDRITAKGTFSEQEAASVFLQMVEVVRHCHSMGVVHRDIKPENFLLTDGSEAGELKACDFGLSTYFKTGEVMRDLVGSAYYVAPEVLHRHYGRECDLWSLGVVLYILLCGLPPFWGSTEAEIFKSVLEEELDFQTAPWPAVSEGAKALVKGLLDRDPGARLGLADLARDPWLRERGGSRAAPLPPMVIQRMKAFARMTKLKKAAVLSAAKYLTKDQIQGLRELFKSFDENGDGVVSFAEFERGLASREPNMALLEIRQVMEDVDVDGSGSIDYEEFIAATANLSQLEREETFIKAFRDMDKNGDGTLTAAEVAEALDQTGSMTEEEAHNLIACHDLNRDGVIDYAGKAARDSSPKFVSMLRAGEDSGGSDRSLRTIHRKHMVYSF</sequence>
<dbReference type="SUPFAM" id="SSF56112">
    <property type="entry name" value="Protein kinase-like (PK-like)"/>
    <property type="match status" value="1"/>
</dbReference>
<evidence type="ECO:0000256" key="9">
    <source>
        <dbReference type="RuleBase" id="RU000304"/>
    </source>
</evidence>
<gene>
    <name evidence="12" type="ORF">F751_1816</name>
</gene>
<dbReference type="Gene3D" id="1.10.238.10">
    <property type="entry name" value="EF-hand"/>
    <property type="match status" value="1"/>
</dbReference>
<dbReference type="AlphaFoldDB" id="A0A087SGT3"/>
<evidence type="ECO:0000256" key="5">
    <source>
        <dbReference type="ARBA" id="ARBA00022777"/>
    </source>
</evidence>
<dbReference type="CDD" id="cd00051">
    <property type="entry name" value="EFh"/>
    <property type="match status" value="1"/>
</dbReference>
<comment type="similarity">
    <text evidence="9">Belongs to the protein kinase superfamily.</text>
</comment>
<evidence type="ECO:0000259" key="11">
    <source>
        <dbReference type="PROSITE" id="PS50222"/>
    </source>
</evidence>
<evidence type="ECO:0000259" key="10">
    <source>
        <dbReference type="PROSITE" id="PS50011"/>
    </source>
</evidence>
<dbReference type="EMBL" id="KL662111">
    <property type="protein sequence ID" value="KFM24937.1"/>
    <property type="molecule type" value="Genomic_DNA"/>
</dbReference>
<dbReference type="STRING" id="3075.A0A087SGT3"/>
<dbReference type="eggNOG" id="KOG0032">
    <property type="taxonomic scope" value="Eukaryota"/>
</dbReference>
<keyword evidence="5 12" id="KW-0418">Kinase</keyword>
<dbReference type="InterPro" id="IPR000719">
    <property type="entry name" value="Prot_kinase_dom"/>
</dbReference>
<feature type="domain" description="Protein kinase" evidence="10">
    <location>
        <begin position="16"/>
        <end position="274"/>
    </location>
</feature>
<dbReference type="InterPro" id="IPR011992">
    <property type="entry name" value="EF-hand-dom_pair"/>
</dbReference>
<dbReference type="SUPFAM" id="SSF47473">
    <property type="entry name" value="EF-hand"/>
    <property type="match status" value="1"/>
</dbReference>
<dbReference type="GO" id="GO:0005509">
    <property type="term" value="F:calcium ion binding"/>
    <property type="evidence" value="ECO:0007669"/>
    <property type="project" value="InterPro"/>
</dbReference>
<dbReference type="PROSITE" id="PS00107">
    <property type="entry name" value="PROTEIN_KINASE_ATP"/>
    <property type="match status" value="1"/>
</dbReference>
<proteinExistence type="inferred from homology"/>
<evidence type="ECO:0000256" key="1">
    <source>
        <dbReference type="ARBA" id="ARBA00022527"/>
    </source>
</evidence>
<keyword evidence="6" id="KW-0106">Calcium</keyword>
<dbReference type="PROSITE" id="PS50222">
    <property type="entry name" value="EF_HAND_2"/>
    <property type="match status" value="3"/>
</dbReference>
<evidence type="ECO:0000256" key="4">
    <source>
        <dbReference type="ARBA" id="ARBA00022741"/>
    </source>
</evidence>
<accession>A0A087SGT3</accession>
<dbReference type="GO" id="GO:0043226">
    <property type="term" value="C:organelle"/>
    <property type="evidence" value="ECO:0007669"/>
    <property type="project" value="UniProtKB-ARBA"/>
</dbReference>
<evidence type="ECO:0000256" key="2">
    <source>
        <dbReference type="ARBA" id="ARBA00022679"/>
    </source>
</evidence>
<dbReference type="FunFam" id="1.10.238.10:FF:000178">
    <property type="entry name" value="Calmodulin-2 A"/>
    <property type="match status" value="1"/>
</dbReference>
<dbReference type="PROSITE" id="PS00018">
    <property type="entry name" value="EF_HAND_1"/>
    <property type="match status" value="3"/>
</dbReference>
<name>A0A087SGT3_AUXPR</name>
<dbReference type="SMART" id="SM00220">
    <property type="entry name" value="S_TKc"/>
    <property type="match status" value="1"/>
</dbReference>
<keyword evidence="2" id="KW-0808">Transferase</keyword>
<dbReference type="FunFam" id="3.30.200.20:FF:000042">
    <property type="entry name" value="Aurora kinase A"/>
    <property type="match status" value="1"/>
</dbReference>
<keyword evidence="1 9" id="KW-0723">Serine/threonine-protein kinase</keyword>
<dbReference type="Gene3D" id="1.10.510.10">
    <property type="entry name" value="Transferase(Phosphotransferase) domain 1"/>
    <property type="match status" value="1"/>
</dbReference>
<evidence type="ECO:0000256" key="6">
    <source>
        <dbReference type="ARBA" id="ARBA00022837"/>
    </source>
</evidence>
<feature type="domain" description="EF-hand" evidence="11">
    <location>
        <begin position="353"/>
        <end position="388"/>
    </location>
</feature>
<protein>
    <submittedName>
        <fullName evidence="12">Calcium-dependent protein kinase 17</fullName>
    </submittedName>
</protein>
<dbReference type="CDD" id="cd05117">
    <property type="entry name" value="STKc_CAMK"/>
    <property type="match status" value="1"/>
</dbReference>
<dbReference type="Pfam" id="PF13499">
    <property type="entry name" value="EF-hand_7"/>
    <property type="match status" value="2"/>
</dbReference>
<evidence type="ECO:0000313" key="13">
    <source>
        <dbReference type="Proteomes" id="UP000028924"/>
    </source>
</evidence>
<dbReference type="Gene3D" id="3.30.200.20">
    <property type="entry name" value="Phosphorylase Kinase, domain 1"/>
    <property type="match status" value="1"/>
</dbReference>
<feature type="domain" description="EF-hand" evidence="11">
    <location>
        <begin position="389"/>
        <end position="424"/>
    </location>
</feature>
<reference evidence="12 13" key="1">
    <citation type="journal article" date="2014" name="BMC Genomics">
        <title>Oil accumulation mechanisms of the oleaginous microalga Chlorella protothecoides revealed through its genome, transcriptomes, and proteomes.</title>
        <authorList>
            <person name="Gao C."/>
            <person name="Wang Y."/>
            <person name="Shen Y."/>
            <person name="Yan D."/>
            <person name="He X."/>
            <person name="Dai J."/>
            <person name="Wu Q."/>
        </authorList>
    </citation>
    <scope>NUCLEOTIDE SEQUENCE [LARGE SCALE GENOMIC DNA]</scope>
    <source>
        <strain evidence="12 13">0710</strain>
    </source>
</reference>
<dbReference type="GeneID" id="23613207"/>
<dbReference type="GO" id="GO:0004674">
    <property type="term" value="F:protein serine/threonine kinase activity"/>
    <property type="evidence" value="ECO:0007669"/>
    <property type="project" value="UniProtKB-KW"/>
</dbReference>
<evidence type="ECO:0000313" key="12">
    <source>
        <dbReference type="EMBL" id="KFM24937.1"/>
    </source>
</evidence>
<dbReference type="OrthoDB" id="40902at2759"/>
<keyword evidence="4 8" id="KW-0547">Nucleotide-binding</keyword>
<dbReference type="PROSITE" id="PS50011">
    <property type="entry name" value="PROTEIN_KINASE_DOM"/>
    <property type="match status" value="1"/>
</dbReference>
<organism evidence="12 13">
    <name type="scientific">Auxenochlorella protothecoides</name>
    <name type="common">Green microalga</name>
    <name type="synonym">Chlorella protothecoides</name>
    <dbReference type="NCBI Taxonomy" id="3075"/>
    <lineage>
        <taxon>Eukaryota</taxon>
        <taxon>Viridiplantae</taxon>
        <taxon>Chlorophyta</taxon>
        <taxon>core chlorophytes</taxon>
        <taxon>Trebouxiophyceae</taxon>
        <taxon>Chlorellales</taxon>
        <taxon>Chlorellaceae</taxon>
        <taxon>Auxenochlorella</taxon>
    </lineage>
</organism>
<dbReference type="PANTHER" id="PTHR24349">
    <property type="entry name" value="SERINE/THREONINE-PROTEIN KINASE"/>
    <property type="match status" value="1"/>
</dbReference>
<evidence type="ECO:0000256" key="7">
    <source>
        <dbReference type="ARBA" id="ARBA00022840"/>
    </source>
</evidence>
<dbReference type="FunFam" id="1.10.510.10:FF:000571">
    <property type="entry name" value="Maternal embryonic leucine zipper kinase"/>
    <property type="match status" value="1"/>
</dbReference>
<dbReference type="InterPro" id="IPR002048">
    <property type="entry name" value="EF_hand_dom"/>
</dbReference>
<dbReference type="RefSeq" id="XP_011397825.1">
    <property type="nucleotide sequence ID" value="XM_011399523.1"/>
</dbReference>
<dbReference type="PROSITE" id="PS00108">
    <property type="entry name" value="PROTEIN_KINASE_ST"/>
    <property type="match status" value="1"/>
</dbReference>
<evidence type="ECO:0000256" key="8">
    <source>
        <dbReference type="PROSITE-ProRule" id="PRU10141"/>
    </source>
</evidence>
<keyword evidence="7 8" id="KW-0067">ATP-binding</keyword>
<keyword evidence="3" id="KW-0677">Repeat</keyword>
<dbReference type="InterPro" id="IPR018247">
    <property type="entry name" value="EF_Hand_1_Ca_BS"/>
</dbReference>
<dbReference type="GO" id="GO:0005524">
    <property type="term" value="F:ATP binding"/>
    <property type="evidence" value="ECO:0007669"/>
    <property type="project" value="UniProtKB-UniRule"/>
</dbReference>
<keyword evidence="13" id="KW-1185">Reference proteome</keyword>